<accession>X1J9D6</accession>
<organism evidence="1">
    <name type="scientific">marine sediment metagenome</name>
    <dbReference type="NCBI Taxonomy" id="412755"/>
    <lineage>
        <taxon>unclassified sequences</taxon>
        <taxon>metagenomes</taxon>
        <taxon>ecological metagenomes</taxon>
    </lineage>
</organism>
<dbReference type="SUPFAM" id="SSF110296">
    <property type="entry name" value="Oligoxyloglucan reducing end-specific cellobiohydrolase"/>
    <property type="match status" value="1"/>
</dbReference>
<gene>
    <name evidence="1" type="ORF">S06H3_05942</name>
</gene>
<dbReference type="EMBL" id="BARV01002253">
    <property type="protein sequence ID" value="GAH90572.1"/>
    <property type="molecule type" value="Genomic_DNA"/>
</dbReference>
<evidence type="ECO:0000313" key="1">
    <source>
        <dbReference type="EMBL" id="GAH90572.1"/>
    </source>
</evidence>
<protein>
    <submittedName>
        <fullName evidence="1">Uncharacterized protein</fullName>
    </submittedName>
</protein>
<dbReference type="InterPro" id="IPR015943">
    <property type="entry name" value="WD40/YVTN_repeat-like_dom_sf"/>
</dbReference>
<dbReference type="Gene3D" id="2.130.10.10">
    <property type="entry name" value="YVTN repeat-like/Quinoprotein amine dehydrogenase"/>
    <property type="match status" value="1"/>
</dbReference>
<name>X1J9D6_9ZZZZ</name>
<sequence length="72" mass="7896">MAKFDGETWTAYTADNSDLPYGHVPALTFDAQGNLWVATDFGGLAKFDGETWTVYNIRNSELPSNNVHSGLV</sequence>
<dbReference type="Pfam" id="PF07494">
    <property type="entry name" value="Reg_prop"/>
    <property type="match status" value="1"/>
</dbReference>
<feature type="non-terminal residue" evidence="1">
    <location>
        <position position="72"/>
    </location>
</feature>
<reference evidence="1" key="1">
    <citation type="journal article" date="2014" name="Front. Microbiol.">
        <title>High frequency of phylogenetically diverse reductive dehalogenase-homologous genes in deep subseafloor sedimentary metagenomes.</title>
        <authorList>
            <person name="Kawai M."/>
            <person name="Futagami T."/>
            <person name="Toyoda A."/>
            <person name="Takaki Y."/>
            <person name="Nishi S."/>
            <person name="Hori S."/>
            <person name="Arai W."/>
            <person name="Tsubouchi T."/>
            <person name="Morono Y."/>
            <person name="Uchiyama I."/>
            <person name="Ito T."/>
            <person name="Fujiyama A."/>
            <person name="Inagaki F."/>
            <person name="Takami H."/>
        </authorList>
    </citation>
    <scope>NUCLEOTIDE SEQUENCE</scope>
    <source>
        <strain evidence="1">Expedition CK06-06</strain>
    </source>
</reference>
<dbReference type="AlphaFoldDB" id="X1J9D6"/>
<dbReference type="InterPro" id="IPR011110">
    <property type="entry name" value="Reg_prop"/>
</dbReference>
<proteinExistence type="predicted"/>
<comment type="caution">
    <text evidence="1">The sequence shown here is derived from an EMBL/GenBank/DDBJ whole genome shotgun (WGS) entry which is preliminary data.</text>
</comment>